<feature type="binding site" evidence="1">
    <location>
        <begin position="21"/>
        <end position="28"/>
    </location>
    <ligand>
        <name>ATP</name>
        <dbReference type="ChEBI" id="CHEBI:30616"/>
    </ligand>
</feature>
<dbReference type="GO" id="GO:0005524">
    <property type="term" value="F:ATP binding"/>
    <property type="evidence" value="ECO:0007669"/>
    <property type="project" value="UniProtKB-UniRule"/>
</dbReference>
<dbReference type="AlphaFoldDB" id="A0A1I0AP47"/>
<dbReference type="Proteomes" id="UP000243819">
    <property type="component" value="Unassembled WGS sequence"/>
</dbReference>
<dbReference type="GO" id="GO:0097175">
    <property type="term" value="P:1,6-anhydro-N-acetyl-beta-muramic acid catabolic process"/>
    <property type="evidence" value="ECO:0007669"/>
    <property type="project" value="UniProtKB-UniRule"/>
</dbReference>
<comment type="pathway">
    <text evidence="1">Amino-sugar metabolism; 1,6-anhydro-N-acetylmuramate degradation.</text>
</comment>
<keyword evidence="3" id="KW-1185">Reference proteome</keyword>
<dbReference type="EC" id="2.7.1.170" evidence="1"/>
<keyword evidence="1 2" id="KW-0418">Kinase</keyword>
<dbReference type="RefSeq" id="WP_091350709.1">
    <property type="nucleotide sequence ID" value="NZ_FOIF01000024.1"/>
</dbReference>
<dbReference type="NCBIfam" id="NF007148">
    <property type="entry name" value="PRK09585.3-2"/>
    <property type="match status" value="1"/>
</dbReference>
<dbReference type="SUPFAM" id="SSF53067">
    <property type="entry name" value="Actin-like ATPase domain"/>
    <property type="match status" value="1"/>
</dbReference>
<comment type="function">
    <text evidence="1">Catalyzes the specific phosphorylation of 1,6-anhydro-N-acetylmuramic acid (anhMurNAc) with the simultaneous cleavage of the 1,6-anhydro ring, generating MurNAc-6-P. Is required for the utilization of anhMurNAc either imported from the medium or derived from its own cell wall murein, and thus plays a role in cell wall recycling.</text>
</comment>
<dbReference type="UniPathway" id="UPA00343"/>
<dbReference type="EMBL" id="FOIF01000024">
    <property type="protein sequence ID" value="SES95694.1"/>
    <property type="molecule type" value="Genomic_DNA"/>
</dbReference>
<dbReference type="CDD" id="cd24050">
    <property type="entry name" value="ASKHA_NBD_ANMK"/>
    <property type="match status" value="1"/>
</dbReference>
<keyword evidence="1" id="KW-0547">Nucleotide-binding</keyword>
<dbReference type="GO" id="GO:0009254">
    <property type="term" value="P:peptidoglycan turnover"/>
    <property type="evidence" value="ECO:0007669"/>
    <property type="project" value="UniProtKB-UniRule"/>
</dbReference>
<keyword evidence="1" id="KW-0808">Transferase</keyword>
<dbReference type="STRING" id="1120990.SAMN03080614_102423"/>
<dbReference type="Pfam" id="PF03702">
    <property type="entry name" value="AnmK"/>
    <property type="match status" value="1"/>
</dbReference>
<dbReference type="UniPathway" id="UPA00544"/>
<comment type="similarity">
    <text evidence="1">Belongs to the anhydro-N-acetylmuramic acid kinase family.</text>
</comment>
<name>A0A1I0AP47_9FIRM</name>
<dbReference type="Gene3D" id="3.30.420.40">
    <property type="match status" value="2"/>
</dbReference>
<dbReference type="GO" id="GO:0016773">
    <property type="term" value="F:phosphotransferase activity, alcohol group as acceptor"/>
    <property type="evidence" value="ECO:0007669"/>
    <property type="project" value="UniProtKB-UniRule"/>
</dbReference>
<dbReference type="PANTHER" id="PTHR30605:SF0">
    <property type="entry name" value="ANHYDRO-N-ACETYLMURAMIC ACID KINASE"/>
    <property type="match status" value="1"/>
</dbReference>
<dbReference type="GO" id="GO:0006040">
    <property type="term" value="P:amino sugar metabolic process"/>
    <property type="evidence" value="ECO:0007669"/>
    <property type="project" value="InterPro"/>
</dbReference>
<gene>
    <name evidence="1" type="primary">anmK</name>
    <name evidence="2" type="ORF">SAMN03080614_102423</name>
</gene>
<comment type="catalytic activity">
    <reaction evidence="1">
        <text>1,6-anhydro-N-acetyl-beta-muramate + ATP + H2O = N-acetyl-D-muramate 6-phosphate + ADP + H(+)</text>
        <dbReference type="Rhea" id="RHEA:24952"/>
        <dbReference type="ChEBI" id="CHEBI:15377"/>
        <dbReference type="ChEBI" id="CHEBI:15378"/>
        <dbReference type="ChEBI" id="CHEBI:30616"/>
        <dbReference type="ChEBI" id="CHEBI:58690"/>
        <dbReference type="ChEBI" id="CHEBI:58722"/>
        <dbReference type="ChEBI" id="CHEBI:456216"/>
        <dbReference type="EC" id="2.7.1.170"/>
    </reaction>
</comment>
<keyword evidence="1" id="KW-0119">Carbohydrate metabolism</keyword>
<evidence type="ECO:0000256" key="1">
    <source>
        <dbReference type="HAMAP-Rule" id="MF_01270"/>
    </source>
</evidence>
<dbReference type="OrthoDB" id="9763949at2"/>
<dbReference type="InterPro" id="IPR005338">
    <property type="entry name" value="Anhydro_N_Ac-Mur_kinase"/>
</dbReference>
<keyword evidence="1" id="KW-0067">ATP-binding</keyword>
<comment type="pathway">
    <text evidence="1">Cell wall biogenesis; peptidoglycan recycling.</text>
</comment>
<evidence type="ECO:0000313" key="3">
    <source>
        <dbReference type="Proteomes" id="UP000243819"/>
    </source>
</evidence>
<proteinExistence type="inferred from homology"/>
<dbReference type="NCBIfam" id="NF007142">
    <property type="entry name" value="PRK09585.2-1"/>
    <property type="match status" value="1"/>
</dbReference>
<dbReference type="PANTHER" id="PTHR30605">
    <property type="entry name" value="ANHYDRO-N-ACETYLMURAMIC ACID KINASE"/>
    <property type="match status" value="1"/>
</dbReference>
<sequence>MEKLVKLYNKKEKLIIGLMSGTSLDGIDAALVRVKNSGLDTEIELIGFETFPYTSEERNEINKACSVSESNVELICQLNFYLGKKFGEAAISIAKKCNIKLDRIDLVGSHGQTIYHIPQNSTLQIGEPSVIKEMTGITTVADFRVMDVAAGGHGAPLVPYTEYLLYRNSEKTIALQNIGGIGNVTILPKMCNVSDVIAFDTGPGNMMIDTCIEIMTDGEKNYDENGIIASKGKLNSELLDELMSIPIIKAKPPKTTGREQFGKDFTVKMINKYREKGVTFEDIVNTFTRFTVKSIAYNYNLYLKDLVIDEVVVSGGGSYNPIIMQMLKEELYYTKVFTQEEKGYRSDAKEAIAFAILANESISGNLNNLPLVTGAKKAVILGKIIP</sequence>
<organism evidence="2 3">
    <name type="scientific">Anaerobranca gottschalkii DSM 13577</name>
    <dbReference type="NCBI Taxonomy" id="1120990"/>
    <lineage>
        <taxon>Bacteria</taxon>
        <taxon>Bacillati</taxon>
        <taxon>Bacillota</taxon>
        <taxon>Clostridia</taxon>
        <taxon>Eubacteriales</taxon>
        <taxon>Proteinivoracaceae</taxon>
        <taxon>Anaerobranca</taxon>
    </lineage>
</organism>
<dbReference type="InterPro" id="IPR043129">
    <property type="entry name" value="ATPase_NBD"/>
</dbReference>
<protein>
    <recommendedName>
        <fullName evidence="1">Anhydro-N-acetylmuramic acid kinase</fullName>
        <ecNumber evidence="1">2.7.1.170</ecNumber>
    </recommendedName>
    <alternativeName>
        <fullName evidence="1">AnhMurNAc kinase</fullName>
    </alternativeName>
</protein>
<dbReference type="GO" id="GO:0016301">
    <property type="term" value="F:kinase activity"/>
    <property type="evidence" value="ECO:0007669"/>
    <property type="project" value="UniProtKB-KW"/>
</dbReference>
<evidence type="ECO:0000313" key="2">
    <source>
        <dbReference type="EMBL" id="SES95694.1"/>
    </source>
</evidence>
<dbReference type="HAMAP" id="MF_01270">
    <property type="entry name" value="AnhMurNAc_kinase"/>
    <property type="match status" value="1"/>
</dbReference>
<accession>A0A1I0AP47</accession>
<reference evidence="3" key="1">
    <citation type="submission" date="2016-10" db="EMBL/GenBank/DDBJ databases">
        <authorList>
            <person name="Varghese N."/>
            <person name="Submissions S."/>
        </authorList>
    </citation>
    <scope>NUCLEOTIDE SEQUENCE [LARGE SCALE GENOMIC DNA]</scope>
    <source>
        <strain evidence="3">DSM 13577</strain>
    </source>
</reference>